<sequence>MQHSSTQVSPAPLASTESSSHEIGDTNALPNRDSDQISGFNSDTTSSPLQGSINDKNFERIYVQNGINVKPLCVGRIDKDENIVGGEVPVTEDVNDVKNTEEVLKEAKSKISVASDIEKEACKLLKDAVVTY</sequence>
<evidence type="ECO:0000313" key="3">
    <source>
        <dbReference type="Proteomes" id="UP000187203"/>
    </source>
</evidence>
<organism evidence="2 3">
    <name type="scientific">Corchorus olitorius</name>
    <dbReference type="NCBI Taxonomy" id="93759"/>
    <lineage>
        <taxon>Eukaryota</taxon>
        <taxon>Viridiplantae</taxon>
        <taxon>Streptophyta</taxon>
        <taxon>Embryophyta</taxon>
        <taxon>Tracheophyta</taxon>
        <taxon>Spermatophyta</taxon>
        <taxon>Magnoliopsida</taxon>
        <taxon>eudicotyledons</taxon>
        <taxon>Gunneridae</taxon>
        <taxon>Pentapetalae</taxon>
        <taxon>rosids</taxon>
        <taxon>malvids</taxon>
        <taxon>Malvales</taxon>
        <taxon>Malvaceae</taxon>
        <taxon>Grewioideae</taxon>
        <taxon>Apeibeae</taxon>
        <taxon>Corchorus</taxon>
    </lineage>
</organism>
<feature type="compositionally biased region" description="Polar residues" evidence="1">
    <location>
        <begin position="36"/>
        <end position="55"/>
    </location>
</feature>
<evidence type="ECO:0000256" key="1">
    <source>
        <dbReference type="SAM" id="MobiDB-lite"/>
    </source>
</evidence>
<reference evidence="3" key="1">
    <citation type="submission" date="2013-09" db="EMBL/GenBank/DDBJ databases">
        <title>Corchorus olitorius genome sequencing.</title>
        <authorList>
            <person name="Alam M."/>
            <person name="Haque M.S."/>
            <person name="Islam M.S."/>
            <person name="Emdad E.M."/>
            <person name="Islam M.M."/>
            <person name="Ahmed B."/>
            <person name="Halim A."/>
            <person name="Hossen Q.M.M."/>
            <person name="Hossain M.Z."/>
            <person name="Ahmed R."/>
            <person name="Khan M.M."/>
            <person name="Islam R."/>
            <person name="Rashid M.M."/>
            <person name="Khan S.A."/>
            <person name="Rahman M.S."/>
            <person name="Alam M."/>
            <person name="Yahiya A.S."/>
            <person name="Khan M.S."/>
            <person name="Azam M.S."/>
            <person name="Haque T."/>
            <person name="Lashkar M.Z.H."/>
            <person name="Akhand A.I."/>
            <person name="Morshed G."/>
            <person name="Roy S."/>
            <person name="Uddin K.S."/>
            <person name="Rabeya T."/>
            <person name="Hossain A.S."/>
            <person name="Chowdhury A."/>
            <person name="Snigdha A.R."/>
            <person name="Mortoza M.S."/>
            <person name="Matin S.A."/>
            <person name="Hoque S.M.E."/>
            <person name="Islam M.K."/>
            <person name="Roy D.K."/>
            <person name="Haider R."/>
            <person name="Moosa M.M."/>
            <person name="Elias S.M."/>
            <person name="Hasan A.M."/>
            <person name="Jahan S."/>
            <person name="Shafiuddin M."/>
            <person name="Mahmood N."/>
            <person name="Shommy N.S."/>
        </authorList>
    </citation>
    <scope>NUCLEOTIDE SEQUENCE [LARGE SCALE GENOMIC DNA]</scope>
    <source>
        <strain evidence="3">cv. O-4</strain>
    </source>
</reference>
<evidence type="ECO:0000313" key="2">
    <source>
        <dbReference type="EMBL" id="OMO59675.1"/>
    </source>
</evidence>
<comment type="caution">
    <text evidence="2">The sequence shown here is derived from an EMBL/GenBank/DDBJ whole genome shotgun (WGS) entry which is preliminary data.</text>
</comment>
<dbReference type="AlphaFoldDB" id="A0A1R3GNI1"/>
<name>A0A1R3GNI1_9ROSI</name>
<protein>
    <submittedName>
        <fullName evidence="2">Uncharacterized protein</fullName>
    </submittedName>
</protein>
<dbReference type="EMBL" id="AWUE01022084">
    <property type="protein sequence ID" value="OMO59675.1"/>
    <property type="molecule type" value="Genomic_DNA"/>
</dbReference>
<dbReference type="Proteomes" id="UP000187203">
    <property type="component" value="Unassembled WGS sequence"/>
</dbReference>
<proteinExistence type="predicted"/>
<dbReference type="STRING" id="93759.A0A1R3GNI1"/>
<keyword evidence="3" id="KW-1185">Reference proteome</keyword>
<gene>
    <name evidence="2" type="ORF">COLO4_34122</name>
</gene>
<accession>A0A1R3GNI1</accession>
<feature type="region of interest" description="Disordered" evidence="1">
    <location>
        <begin position="1"/>
        <end position="55"/>
    </location>
</feature>